<dbReference type="SUPFAM" id="SSF46689">
    <property type="entry name" value="Homeodomain-like"/>
    <property type="match status" value="1"/>
</dbReference>
<dbReference type="Proteomes" id="UP000440096">
    <property type="component" value="Unassembled WGS sequence"/>
</dbReference>
<keyword evidence="5" id="KW-1185">Reference proteome</keyword>
<dbReference type="PROSITE" id="PS01081">
    <property type="entry name" value="HTH_TETR_1"/>
    <property type="match status" value="1"/>
</dbReference>
<dbReference type="InterPro" id="IPR036271">
    <property type="entry name" value="Tet_transcr_reg_TetR-rel_C_sf"/>
</dbReference>
<accession>A0A6N7ZAB9</accession>
<keyword evidence="1 2" id="KW-0238">DNA-binding</keyword>
<feature type="domain" description="HTH tetR-type" evidence="3">
    <location>
        <begin position="13"/>
        <end position="73"/>
    </location>
</feature>
<proteinExistence type="predicted"/>
<dbReference type="GO" id="GO:0003700">
    <property type="term" value="F:DNA-binding transcription factor activity"/>
    <property type="evidence" value="ECO:0007669"/>
    <property type="project" value="TreeGrafter"/>
</dbReference>
<dbReference type="PANTHER" id="PTHR30055">
    <property type="entry name" value="HTH-TYPE TRANSCRIPTIONAL REGULATOR RUTR"/>
    <property type="match status" value="1"/>
</dbReference>
<dbReference type="PROSITE" id="PS50977">
    <property type="entry name" value="HTH_TETR_2"/>
    <property type="match status" value="1"/>
</dbReference>
<evidence type="ECO:0000259" key="3">
    <source>
        <dbReference type="PROSITE" id="PS50977"/>
    </source>
</evidence>
<reference evidence="4 5" key="1">
    <citation type="submission" date="2019-11" db="EMBL/GenBank/DDBJ databases">
        <title>Draft genome of Amycolatopsis RM579.</title>
        <authorList>
            <person name="Duangmal K."/>
            <person name="Mingma R."/>
        </authorList>
    </citation>
    <scope>NUCLEOTIDE SEQUENCE [LARGE SCALE GENOMIC DNA]</scope>
    <source>
        <strain evidence="4 5">RM579</strain>
    </source>
</reference>
<dbReference type="GO" id="GO:0000976">
    <property type="term" value="F:transcription cis-regulatory region binding"/>
    <property type="evidence" value="ECO:0007669"/>
    <property type="project" value="TreeGrafter"/>
</dbReference>
<dbReference type="InterPro" id="IPR009057">
    <property type="entry name" value="Homeodomain-like_sf"/>
</dbReference>
<dbReference type="Pfam" id="PF00440">
    <property type="entry name" value="TetR_N"/>
    <property type="match status" value="1"/>
</dbReference>
<organism evidence="4 5">
    <name type="scientific">Amycolatopsis pithecellobii</name>
    <dbReference type="NCBI Taxonomy" id="664692"/>
    <lineage>
        <taxon>Bacteria</taxon>
        <taxon>Bacillati</taxon>
        <taxon>Actinomycetota</taxon>
        <taxon>Actinomycetes</taxon>
        <taxon>Pseudonocardiales</taxon>
        <taxon>Pseudonocardiaceae</taxon>
        <taxon>Amycolatopsis</taxon>
    </lineage>
</organism>
<comment type="caution">
    <text evidence="4">The sequence shown here is derived from an EMBL/GenBank/DDBJ whole genome shotgun (WGS) entry which is preliminary data.</text>
</comment>
<gene>
    <name evidence="4" type="ORF">GKO32_32605</name>
</gene>
<dbReference type="SUPFAM" id="SSF48498">
    <property type="entry name" value="Tetracyclin repressor-like, C-terminal domain"/>
    <property type="match status" value="1"/>
</dbReference>
<evidence type="ECO:0000256" key="1">
    <source>
        <dbReference type="ARBA" id="ARBA00023125"/>
    </source>
</evidence>
<evidence type="ECO:0000313" key="5">
    <source>
        <dbReference type="Proteomes" id="UP000440096"/>
    </source>
</evidence>
<dbReference type="AlphaFoldDB" id="A0A6N7ZAB9"/>
<dbReference type="InterPro" id="IPR050109">
    <property type="entry name" value="HTH-type_TetR-like_transc_reg"/>
</dbReference>
<dbReference type="InterPro" id="IPR023772">
    <property type="entry name" value="DNA-bd_HTH_TetR-type_CS"/>
</dbReference>
<evidence type="ECO:0000313" key="4">
    <source>
        <dbReference type="EMBL" id="MTD58685.1"/>
    </source>
</evidence>
<dbReference type="PRINTS" id="PR00455">
    <property type="entry name" value="HTHTETR"/>
</dbReference>
<name>A0A6N7ZAB9_9PSEU</name>
<dbReference type="PANTHER" id="PTHR30055:SF226">
    <property type="entry name" value="HTH-TYPE TRANSCRIPTIONAL REGULATOR PKSA"/>
    <property type="match status" value="1"/>
</dbReference>
<dbReference type="EMBL" id="WMBA01000074">
    <property type="protein sequence ID" value="MTD58685.1"/>
    <property type="molecule type" value="Genomic_DNA"/>
</dbReference>
<dbReference type="Gene3D" id="1.10.357.10">
    <property type="entry name" value="Tetracycline Repressor, domain 2"/>
    <property type="match status" value="1"/>
</dbReference>
<feature type="DNA-binding region" description="H-T-H motif" evidence="2">
    <location>
        <begin position="36"/>
        <end position="55"/>
    </location>
</feature>
<dbReference type="InterPro" id="IPR001647">
    <property type="entry name" value="HTH_TetR"/>
</dbReference>
<protein>
    <submittedName>
        <fullName evidence="4">TetR family transcriptional regulator</fullName>
    </submittedName>
</protein>
<dbReference type="RefSeq" id="WP_208024616.1">
    <property type="nucleotide sequence ID" value="NZ_WMBA01000074.1"/>
</dbReference>
<evidence type="ECO:0000256" key="2">
    <source>
        <dbReference type="PROSITE-ProRule" id="PRU00335"/>
    </source>
</evidence>
<sequence>MPRSSSANKEKRALARQKILAAALRVFAEKGYNGATITEITSRAGVSRGLASYYFPSKHLLVEELLDAYLDGVASIVDIPGGPDERLAAIIDGVLATMMSDLPVQGVILSLVVQPSTHPIFAKVEARKDKRLRLLEDSLRDLFAQRGAADPAVEEIMLRSVLEGVVFKAAVYGRQYPVEQIRGRLYDMYGLPAPRTTLSGAGPAPMGRLRAADRGF</sequence>